<dbReference type="Pfam" id="PF00083">
    <property type="entry name" value="Sugar_tr"/>
    <property type="match status" value="2"/>
</dbReference>
<evidence type="ECO:0000256" key="9">
    <source>
        <dbReference type="ARBA" id="ARBA00037295"/>
    </source>
</evidence>
<evidence type="ECO:0000256" key="10">
    <source>
        <dbReference type="ARBA" id="ARBA00039918"/>
    </source>
</evidence>
<feature type="transmembrane region" description="Helical" evidence="11">
    <location>
        <begin position="120"/>
        <end position="140"/>
    </location>
</feature>
<dbReference type="InterPro" id="IPR051084">
    <property type="entry name" value="H+-coupled_symporters"/>
</dbReference>
<keyword evidence="6" id="KW-0769">Symport</keyword>
<evidence type="ECO:0000256" key="4">
    <source>
        <dbReference type="ARBA" id="ARBA00022475"/>
    </source>
</evidence>
<keyword evidence="8 11" id="KW-0472">Membrane</keyword>
<dbReference type="PANTHER" id="PTHR43528">
    <property type="entry name" value="ALPHA-KETOGLUTARATE PERMEASE"/>
    <property type="match status" value="1"/>
</dbReference>
<feature type="transmembrane region" description="Helical" evidence="11">
    <location>
        <begin position="405"/>
        <end position="426"/>
    </location>
</feature>
<dbReference type="FunFam" id="1.20.1250.20:FF:000001">
    <property type="entry name" value="Dicarboxylate MFS transporter"/>
    <property type="match status" value="1"/>
</dbReference>
<gene>
    <name evidence="13" type="ORF">H1R19_07045</name>
</gene>
<feature type="transmembrane region" description="Helical" evidence="11">
    <location>
        <begin position="282"/>
        <end position="303"/>
    </location>
</feature>
<dbReference type="EMBL" id="CP059491">
    <property type="protein sequence ID" value="QMT02874.1"/>
    <property type="molecule type" value="Genomic_DNA"/>
</dbReference>
<dbReference type="PANTHER" id="PTHR43528:SF1">
    <property type="entry name" value="ALPHA-KETOGLUTARATE PERMEASE"/>
    <property type="match status" value="1"/>
</dbReference>
<dbReference type="AlphaFoldDB" id="A0A7D7LZT5"/>
<keyword evidence="5 11" id="KW-0812">Transmembrane</keyword>
<evidence type="ECO:0000313" key="14">
    <source>
        <dbReference type="Proteomes" id="UP000515663"/>
    </source>
</evidence>
<name>A0A7D7LZT5_9ACTN</name>
<protein>
    <recommendedName>
        <fullName evidence="10">Putative proline/betaine transporter</fullName>
    </recommendedName>
</protein>
<dbReference type="InterPro" id="IPR036259">
    <property type="entry name" value="MFS_trans_sf"/>
</dbReference>
<feature type="transmembrane region" description="Helical" evidence="11">
    <location>
        <begin position="315"/>
        <end position="334"/>
    </location>
</feature>
<comment type="function">
    <text evidence="9">May be a proton symporter involved in the uptake of osmolytes such as proline and glycine betaine.</text>
</comment>
<organism evidence="13 14">
    <name type="scientific">Gordonia jinghuaiqii</name>
    <dbReference type="NCBI Taxonomy" id="2758710"/>
    <lineage>
        <taxon>Bacteria</taxon>
        <taxon>Bacillati</taxon>
        <taxon>Actinomycetota</taxon>
        <taxon>Actinomycetes</taxon>
        <taxon>Mycobacteriales</taxon>
        <taxon>Gordoniaceae</taxon>
        <taxon>Gordonia</taxon>
    </lineage>
</organism>
<feature type="transmembrane region" description="Helical" evidence="11">
    <location>
        <begin position="36"/>
        <end position="54"/>
    </location>
</feature>
<keyword evidence="7 11" id="KW-1133">Transmembrane helix</keyword>
<accession>A0A7D7LZT5</accession>
<dbReference type="GO" id="GO:0005886">
    <property type="term" value="C:plasma membrane"/>
    <property type="evidence" value="ECO:0007669"/>
    <property type="project" value="UniProtKB-SubCell"/>
</dbReference>
<evidence type="ECO:0000256" key="5">
    <source>
        <dbReference type="ARBA" id="ARBA00022692"/>
    </source>
</evidence>
<comment type="similarity">
    <text evidence="2">Belongs to the major facilitator superfamily. Metabolite:H+ Symporter (MHS) family (TC 2.A.1.6) family.</text>
</comment>
<dbReference type="InterPro" id="IPR020846">
    <property type="entry name" value="MFS_dom"/>
</dbReference>
<evidence type="ECO:0000256" key="6">
    <source>
        <dbReference type="ARBA" id="ARBA00022847"/>
    </source>
</evidence>
<dbReference type="RefSeq" id="WP_219851067.1">
    <property type="nucleotide sequence ID" value="NZ_CP059491.1"/>
</dbReference>
<feature type="domain" description="Major facilitator superfamily (MFS) profile" evidence="12">
    <location>
        <begin position="24"/>
        <end position="431"/>
    </location>
</feature>
<feature type="transmembrane region" description="Helical" evidence="11">
    <location>
        <begin position="96"/>
        <end position="114"/>
    </location>
</feature>
<evidence type="ECO:0000256" key="1">
    <source>
        <dbReference type="ARBA" id="ARBA00004651"/>
    </source>
</evidence>
<evidence type="ECO:0000259" key="12">
    <source>
        <dbReference type="PROSITE" id="PS50850"/>
    </source>
</evidence>
<evidence type="ECO:0000256" key="11">
    <source>
        <dbReference type="SAM" id="Phobius"/>
    </source>
</evidence>
<dbReference type="SUPFAM" id="SSF103473">
    <property type="entry name" value="MFS general substrate transporter"/>
    <property type="match status" value="1"/>
</dbReference>
<dbReference type="KEGG" id="gji:H1R19_07045"/>
<dbReference type="Proteomes" id="UP000515663">
    <property type="component" value="Chromosome"/>
</dbReference>
<dbReference type="InterPro" id="IPR005828">
    <property type="entry name" value="MFS_sugar_transport-like"/>
</dbReference>
<dbReference type="Gene3D" id="1.20.1250.20">
    <property type="entry name" value="MFS general substrate transporter like domains"/>
    <property type="match status" value="2"/>
</dbReference>
<keyword evidence="14" id="KW-1185">Reference proteome</keyword>
<evidence type="ECO:0000313" key="13">
    <source>
        <dbReference type="EMBL" id="QMT02874.1"/>
    </source>
</evidence>
<feature type="transmembrane region" description="Helical" evidence="11">
    <location>
        <begin position="196"/>
        <end position="215"/>
    </location>
</feature>
<dbReference type="GO" id="GO:0015293">
    <property type="term" value="F:symporter activity"/>
    <property type="evidence" value="ECO:0007669"/>
    <property type="project" value="UniProtKB-KW"/>
</dbReference>
<keyword evidence="3" id="KW-0813">Transport</keyword>
<feature type="transmembrane region" description="Helical" evidence="11">
    <location>
        <begin position="379"/>
        <end position="399"/>
    </location>
</feature>
<keyword evidence="4" id="KW-1003">Cell membrane</keyword>
<evidence type="ECO:0000256" key="2">
    <source>
        <dbReference type="ARBA" id="ARBA00008240"/>
    </source>
</evidence>
<proteinExistence type="inferred from homology"/>
<feature type="transmembrane region" description="Helical" evidence="11">
    <location>
        <begin position="346"/>
        <end position="367"/>
    </location>
</feature>
<sequence length="436" mass="45968">MTQQTVPPAPNTQAASPDKGVRKAIWIGGVGSAIEYFDFTVYAFLATTIAVVFFPSSDPATGLLLALAVFAASFVFRPLGGLVIGHIADRHGRRPALILAVGGMGVATASIGLLPSYESAGILAPILLVTARIVQALAAGGEMGGAGTYVAEAAPREKRGFITSTTMLGLMVGTLMGSFTVAMLKLALTEDELISWGWRVPFYLSVVFTVIAVVFRKKMEESHKFEDIKEQTATKAPATILFRQHGKIVLLTTMIALTSQASYYLVFTYLGTYFTRADLIDSGSAAVASTVALAVATVLIPVWGKLSDRIGRKPILIASVGSTLVLIYPLFMFMGTGPVAAVIGQIVYGLLVSAHLGVLVAVIAEMFPTNVRSSGFSMGFNFAAILGGGTAPYISTWLIEETGSLRSPAFFIMLVASLSLIGALLIKESKGTELPV</sequence>
<comment type="subcellular location">
    <subcellularLocation>
        <location evidence="1">Cell membrane</location>
        <topology evidence="1">Multi-pass membrane protein</topology>
    </subcellularLocation>
</comment>
<feature type="transmembrane region" description="Helical" evidence="11">
    <location>
        <begin position="248"/>
        <end position="270"/>
    </location>
</feature>
<evidence type="ECO:0000256" key="3">
    <source>
        <dbReference type="ARBA" id="ARBA00022448"/>
    </source>
</evidence>
<evidence type="ECO:0000256" key="8">
    <source>
        <dbReference type="ARBA" id="ARBA00023136"/>
    </source>
</evidence>
<feature type="transmembrane region" description="Helical" evidence="11">
    <location>
        <begin position="60"/>
        <end position="84"/>
    </location>
</feature>
<reference evidence="14" key="1">
    <citation type="submission" date="2020-07" db="EMBL/GenBank/DDBJ databases">
        <title>novel species isolated from the respiratory tract of Marmot.</title>
        <authorList>
            <person name="Zhang G."/>
        </authorList>
    </citation>
    <scope>NUCLEOTIDE SEQUENCE [LARGE SCALE GENOMIC DNA]</scope>
    <source>
        <strain evidence="14">686</strain>
    </source>
</reference>
<dbReference type="PROSITE" id="PS50850">
    <property type="entry name" value="MFS"/>
    <property type="match status" value="1"/>
</dbReference>
<feature type="transmembrane region" description="Helical" evidence="11">
    <location>
        <begin position="161"/>
        <end position="184"/>
    </location>
</feature>
<evidence type="ECO:0000256" key="7">
    <source>
        <dbReference type="ARBA" id="ARBA00022989"/>
    </source>
</evidence>